<evidence type="ECO:0000256" key="5">
    <source>
        <dbReference type="ARBA" id="ARBA00022692"/>
    </source>
</evidence>
<dbReference type="InterPro" id="IPR013210">
    <property type="entry name" value="LRR_N_plant-typ"/>
</dbReference>
<evidence type="ECO:0000256" key="12">
    <source>
        <dbReference type="SAM" id="MobiDB-lite"/>
    </source>
</evidence>
<evidence type="ECO:0000259" key="15">
    <source>
        <dbReference type="Pfam" id="PF08263"/>
    </source>
</evidence>
<keyword evidence="9 13" id="KW-0472">Membrane</keyword>
<evidence type="ECO:0000256" key="4">
    <source>
        <dbReference type="ARBA" id="ARBA00022614"/>
    </source>
</evidence>
<comment type="subcellular location">
    <subcellularLocation>
        <location evidence="1">Cell membrane</location>
        <topology evidence="1">Single-pass type I membrane protein</topology>
    </subcellularLocation>
</comment>
<dbReference type="RefSeq" id="XP_015960988.1">
    <property type="nucleotide sequence ID" value="XM_016105502.3"/>
</dbReference>
<proteinExistence type="inferred from homology"/>
<dbReference type="InterPro" id="IPR046956">
    <property type="entry name" value="RLP23-like"/>
</dbReference>
<feature type="region of interest" description="Disordered" evidence="12">
    <location>
        <begin position="1035"/>
        <end position="1060"/>
    </location>
</feature>
<dbReference type="InterPro" id="IPR003591">
    <property type="entry name" value="Leu-rich_rpt_typical-subtyp"/>
</dbReference>
<keyword evidence="11" id="KW-0325">Glycoprotein</keyword>
<evidence type="ECO:0000256" key="1">
    <source>
        <dbReference type="ARBA" id="ARBA00004251"/>
    </source>
</evidence>
<keyword evidence="7" id="KW-0677">Repeat</keyword>
<protein>
    <submittedName>
        <fullName evidence="17">Receptor-like protein 6</fullName>
    </submittedName>
</protein>
<keyword evidence="6 14" id="KW-0732">Signal</keyword>
<dbReference type="Pfam" id="PF08263">
    <property type="entry name" value="LRRNT_2"/>
    <property type="match status" value="1"/>
</dbReference>
<gene>
    <name evidence="17" type="primary">LOC107484950</name>
</gene>
<organism evidence="16 17">
    <name type="scientific">Arachis duranensis</name>
    <name type="common">Wild peanut</name>
    <dbReference type="NCBI Taxonomy" id="130453"/>
    <lineage>
        <taxon>Eukaryota</taxon>
        <taxon>Viridiplantae</taxon>
        <taxon>Streptophyta</taxon>
        <taxon>Embryophyta</taxon>
        <taxon>Tracheophyta</taxon>
        <taxon>Spermatophyta</taxon>
        <taxon>Magnoliopsida</taxon>
        <taxon>eudicotyledons</taxon>
        <taxon>Gunneridae</taxon>
        <taxon>Pentapetalae</taxon>
        <taxon>rosids</taxon>
        <taxon>fabids</taxon>
        <taxon>Fabales</taxon>
        <taxon>Fabaceae</taxon>
        <taxon>Papilionoideae</taxon>
        <taxon>50 kb inversion clade</taxon>
        <taxon>dalbergioids sensu lato</taxon>
        <taxon>Dalbergieae</taxon>
        <taxon>Pterocarpus clade</taxon>
        <taxon>Arachis</taxon>
    </lineage>
</organism>
<dbReference type="InterPro" id="IPR001611">
    <property type="entry name" value="Leu-rich_rpt"/>
</dbReference>
<dbReference type="OrthoDB" id="1394818at2759"/>
<feature type="compositionally biased region" description="Acidic residues" evidence="12">
    <location>
        <begin position="1038"/>
        <end position="1060"/>
    </location>
</feature>
<evidence type="ECO:0000256" key="2">
    <source>
        <dbReference type="ARBA" id="ARBA00009592"/>
    </source>
</evidence>
<dbReference type="AlphaFoldDB" id="A0A6P4D1R8"/>
<keyword evidence="16" id="KW-1185">Reference proteome</keyword>
<keyword evidence="3" id="KW-1003">Cell membrane</keyword>
<feature type="transmembrane region" description="Helical" evidence="13">
    <location>
        <begin position="987"/>
        <end position="1008"/>
    </location>
</feature>
<dbReference type="PANTHER" id="PTHR48061">
    <property type="entry name" value="LEUCINE-RICH REPEAT RECEPTOR PROTEIN KINASE EMS1-LIKE-RELATED"/>
    <property type="match status" value="1"/>
</dbReference>
<evidence type="ECO:0000256" key="14">
    <source>
        <dbReference type="SAM" id="SignalP"/>
    </source>
</evidence>
<dbReference type="Gene3D" id="3.80.10.10">
    <property type="entry name" value="Ribonuclease Inhibitor"/>
    <property type="match status" value="6"/>
</dbReference>
<evidence type="ECO:0000313" key="17">
    <source>
        <dbReference type="RefSeq" id="XP_015960988.1"/>
    </source>
</evidence>
<dbReference type="FunFam" id="3.80.10.10:FF:000095">
    <property type="entry name" value="LRR receptor-like serine/threonine-protein kinase GSO1"/>
    <property type="match status" value="2"/>
</dbReference>
<dbReference type="FunFam" id="3.80.10.10:FF:000213">
    <property type="entry name" value="Tyrosine-sulfated glycopeptide receptor 1"/>
    <property type="match status" value="1"/>
</dbReference>
<evidence type="ECO:0000256" key="7">
    <source>
        <dbReference type="ARBA" id="ARBA00022737"/>
    </source>
</evidence>
<dbReference type="PANTHER" id="PTHR48061:SF2">
    <property type="entry name" value="RECEPTOR LIKE PROTEIN 30-LIKE"/>
    <property type="match status" value="1"/>
</dbReference>
<feature type="domain" description="Leucine-rich repeat-containing N-terminal plant-type" evidence="15">
    <location>
        <begin position="34"/>
        <end position="74"/>
    </location>
</feature>
<accession>A0A6P4D1R8</accession>
<evidence type="ECO:0000256" key="3">
    <source>
        <dbReference type="ARBA" id="ARBA00022475"/>
    </source>
</evidence>
<dbReference type="KEGG" id="adu:107484950"/>
<keyword evidence="8 13" id="KW-1133">Transmembrane helix</keyword>
<dbReference type="SUPFAM" id="SSF52058">
    <property type="entry name" value="L domain-like"/>
    <property type="match status" value="3"/>
</dbReference>
<name>A0A6P4D1R8_ARADU</name>
<dbReference type="Pfam" id="PF13855">
    <property type="entry name" value="LRR_8"/>
    <property type="match status" value="3"/>
</dbReference>
<keyword evidence="5 13" id="KW-0812">Transmembrane</keyword>
<dbReference type="GeneID" id="107484950"/>
<dbReference type="GO" id="GO:0005886">
    <property type="term" value="C:plasma membrane"/>
    <property type="evidence" value="ECO:0007669"/>
    <property type="project" value="UniProtKB-SubCell"/>
</dbReference>
<dbReference type="InterPro" id="IPR032675">
    <property type="entry name" value="LRR_dom_sf"/>
</dbReference>
<evidence type="ECO:0000256" key="8">
    <source>
        <dbReference type="ARBA" id="ARBA00022989"/>
    </source>
</evidence>
<dbReference type="Proteomes" id="UP000515211">
    <property type="component" value="Chromosome 4"/>
</dbReference>
<comment type="similarity">
    <text evidence="2">Belongs to the RLP family.</text>
</comment>
<evidence type="ECO:0000256" key="11">
    <source>
        <dbReference type="ARBA" id="ARBA00023180"/>
    </source>
</evidence>
<feature type="signal peptide" evidence="14">
    <location>
        <begin position="1"/>
        <end position="24"/>
    </location>
</feature>
<feature type="chain" id="PRO_5027535791" evidence="14">
    <location>
        <begin position="25"/>
        <end position="1114"/>
    </location>
</feature>
<dbReference type="SMR" id="A0A6P4D1R8"/>
<sequence length="1114" mass="124062">MRISFVPWLSFIFCYWYWTHHGVAITVVHGQCLEDQQQLLLKLKSSLKFKHQFSSKLVSWNESIDCCQWNGVTCFDNRHVSGLDLSLESIQGGFDNSSSLFSLQNLQVLNLAINNFNSVIPAGFNKLKNLTYLNLSYAGFVGDIPVEISQLTRLVTLDISSFCSYFAQRQLRLKNPNMQKIVQKLTRIRQLYLDGVTITAQGHEWCNALLQLPNLQEVSMSCCNLSGSLDSSLTRLKNLSVIRLDGNDLFSSVPESFANFKNLTSLSLSDCRLRGKFPVKIFEVATLSDIDISFNMDLHGPLPEFSLNGHLRKLVVSNTSLSGALPVSISNLSQLSHLDLSFSQFNGTLPISLSKLKELTYLDLSFNNFSGPVPSFYMSKNLTHLDMSFNLLNGCLPPSLFTLPFIRLIQLSDNNFQCPLHVLSSSTSNVLETLDLSNNNLQGSIPVTIFQFKSLGVLQLSSNKFNGTIQIDMFQKLEYLTTLDLSQNNLLIDANVRDSHLSFLPKMRNVKLASCNLTKFPSFIRNQSKLVSLDLSSNNIQGSIPRWIWQLGSLTQFNISNNFLTMIEGPVQNASSTLSVIDLHSNQLTGNLPVFPVHATYLDYSMNDFSSSIPPKIGSYLSSIIFMSLSRNRLVGSLPESLCNNSNLLVLDFSYNQLKGTIPRCLMQSETVVVLNLQHNQLSGNIDFTFPVSCKLRTLNLNGNQLVGPIPKTLSNCKELEVLNIGNNHVNDGFPCFLKKLSTLRVMVLRENKMHGIIGCPNISSNWQMLQIVDLALNNFSGLLPGKAFKTWKSMMLDEDPGILNFSQIQSQVLKYSSGGIYYHDSVTVAIKGIQVELVKILNVFTIIDFSSNKLQGPIPEELMNLTGLVALNLSHNAFTGHIPPSIGNLRQLESLDLSMNHFEGSIPTQLADLSFLSYLNLSYNQLVGKIPIGTQLQSFEATSFAGNARLCGPPLTRNCNEASDIPNANSTDEAHTDSGDTLDLSFLLGGVGFGVGAGLVVAPCMFWKRGKKWINHIIDTILLTVLPMFGQSYTPIDNDDETEEDAEEEDSDMDEESDYSEDQDIFSYLFQERYCVSCSKFDISNKKVLHDPRCTCYHSPIVSISIYSKSCSS</sequence>
<keyword evidence="10" id="KW-0675">Receptor</keyword>
<evidence type="ECO:0000256" key="13">
    <source>
        <dbReference type="SAM" id="Phobius"/>
    </source>
</evidence>
<reference evidence="16" key="1">
    <citation type="journal article" date="2016" name="Nat. Genet.">
        <title>The genome sequences of Arachis duranensis and Arachis ipaensis, the diploid ancestors of cultivated peanut.</title>
        <authorList>
            <person name="Bertioli D.J."/>
            <person name="Cannon S.B."/>
            <person name="Froenicke L."/>
            <person name="Huang G."/>
            <person name="Farmer A.D."/>
            <person name="Cannon E.K."/>
            <person name="Liu X."/>
            <person name="Gao D."/>
            <person name="Clevenger J."/>
            <person name="Dash S."/>
            <person name="Ren L."/>
            <person name="Moretzsohn M.C."/>
            <person name="Shirasawa K."/>
            <person name="Huang W."/>
            <person name="Vidigal B."/>
            <person name="Abernathy B."/>
            <person name="Chu Y."/>
            <person name="Niederhuth C.E."/>
            <person name="Umale P."/>
            <person name="Araujo A.C."/>
            <person name="Kozik A."/>
            <person name="Kim K.D."/>
            <person name="Burow M.D."/>
            <person name="Varshney R.K."/>
            <person name="Wang X."/>
            <person name="Zhang X."/>
            <person name="Barkley N."/>
            <person name="Guimaraes P.M."/>
            <person name="Isobe S."/>
            <person name="Guo B."/>
            <person name="Liao B."/>
            <person name="Stalker H.T."/>
            <person name="Schmitz R.J."/>
            <person name="Scheffler B.E."/>
            <person name="Leal-Bertioli S.C."/>
            <person name="Xun X."/>
            <person name="Jackson S.A."/>
            <person name="Michelmore R."/>
            <person name="Ozias-Akins P."/>
        </authorList>
    </citation>
    <scope>NUCLEOTIDE SEQUENCE [LARGE SCALE GENOMIC DNA]</scope>
    <source>
        <strain evidence="16">cv. V14167</strain>
    </source>
</reference>
<evidence type="ECO:0000256" key="9">
    <source>
        <dbReference type="ARBA" id="ARBA00023136"/>
    </source>
</evidence>
<evidence type="ECO:0000256" key="10">
    <source>
        <dbReference type="ARBA" id="ARBA00023170"/>
    </source>
</evidence>
<reference evidence="17" key="2">
    <citation type="submission" date="2025-08" db="UniProtKB">
        <authorList>
            <consortium name="RefSeq"/>
        </authorList>
    </citation>
    <scope>IDENTIFICATION</scope>
    <source>
        <tissue evidence="17">Whole plant</tissue>
    </source>
</reference>
<dbReference type="PRINTS" id="PR00019">
    <property type="entry name" value="LEURICHRPT"/>
</dbReference>
<evidence type="ECO:0000313" key="16">
    <source>
        <dbReference type="Proteomes" id="UP000515211"/>
    </source>
</evidence>
<dbReference type="Pfam" id="PF00560">
    <property type="entry name" value="LRR_1"/>
    <property type="match status" value="5"/>
</dbReference>
<dbReference type="SMART" id="SM00369">
    <property type="entry name" value="LRR_TYP"/>
    <property type="match status" value="8"/>
</dbReference>
<keyword evidence="4" id="KW-0433">Leucine-rich repeat</keyword>
<evidence type="ECO:0000256" key="6">
    <source>
        <dbReference type="ARBA" id="ARBA00022729"/>
    </source>
</evidence>